<keyword evidence="3" id="KW-1185">Reference proteome</keyword>
<protein>
    <recommendedName>
        <fullName evidence="4">Lipoprotein LpqS</fullName>
    </recommendedName>
</protein>
<accession>A0A1Y0C5Y9</accession>
<keyword evidence="1" id="KW-0812">Transmembrane</keyword>
<dbReference type="AlphaFoldDB" id="A0A1Y0C5Y9"/>
<sequence length="115" mass="11863">MIVSAGLTGAVSSGATERHAPHVLAAATGAAAVVSLDHPHIQRYDSVAAPDTFAAAVLPRAATVLALVAVAAGLAALWLCETHAPAATQRGPPLHIEANRLSGRRMLVRFCIDRR</sequence>
<dbReference type="Proteomes" id="UP000195331">
    <property type="component" value="Chromosome"/>
</dbReference>
<dbReference type="KEGG" id="mdx:BTO20_20675"/>
<evidence type="ECO:0000313" key="2">
    <source>
        <dbReference type="EMBL" id="ART70630.1"/>
    </source>
</evidence>
<keyword evidence="1" id="KW-1133">Transmembrane helix</keyword>
<reference evidence="2 3" key="1">
    <citation type="submission" date="2017-04" db="EMBL/GenBank/DDBJ databases">
        <title>Whole Genome Sequence of 1,4-Dioxane Degrading Bacterium Mycobacterium dioxanotrophicus PH-06.</title>
        <authorList>
            <person name="He Y."/>
        </authorList>
    </citation>
    <scope>NUCLEOTIDE SEQUENCE [LARGE SCALE GENOMIC DNA]</scope>
    <source>
        <strain evidence="2 3">PH-06</strain>
    </source>
</reference>
<organism evidence="2 3">
    <name type="scientific">Mycobacterium dioxanotrophicus</name>
    <dbReference type="NCBI Taxonomy" id="482462"/>
    <lineage>
        <taxon>Bacteria</taxon>
        <taxon>Bacillati</taxon>
        <taxon>Actinomycetota</taxon>
        <taxon>Actinomycetes</taxon>
        <taxon>Mycobacteriales</taxon>
        <taxon>Mycobacteriaceae</taxon>
        <taxon>Mycobacterium</taxon>
    </lineage>
</organism>
<dbReference type="InterPro" id="IPR058714">
    <property type="entry name" value="LpqS"/>
</dbReference>
<keyword evidence="1" id="KW-0472">Membrane</keyword>
<feature type="transmembrane region" description="Helical" evidence="1">
    <location>
        <begin position="61"/>
        <end position="80"/>
    </location>
</feature>
<proteinExistence type="predicted"/>
<dbReference type="Pfam" id="PF26327">
    <property type="entry name" value="LpqS"/>
    <property type="match status" value="1"/>
</dbReference>
<evidence type="ECO:0000313" key="3">
    <source>
        <dbReference type="Proteomes" id="UP000195331"/>
    </source>
</evidence>
<dbReference type="EMBL" id="CP020809">
    <property type="protein sequence ID" value="ART70630.1"/>
    <property type="molecule type" value="Genomic_DNA"/>
</dbReference>
<gene>
    <name evidence="2" type="ORF">BTO20_20675</name>
</gene>
<name>A0A1Y0C5Y9_9MYCO</name>
<evidence type="ECO:0008006" key="4">
    <source>
        <dbReference type="Google" id="ProtNLM"/>
    </source>
</evidence>
<evidence type="ECO:0000256" key="1">
    <source>
        <dbReference type="SAM" id="Phobius"/>
    </source>
</evidence>